<reference evidence="2 3" key="1">
    <citation type="submission" date="2018-06" db="EMBL/GenBank/DDBJ databases">
        <title>Genomic Encyclopedia of Type Strains, Phase IV (KMG-IV): sequencing the most valuable type-strain genomes for metagenomic binning, comparative biology and taxonomic classification.</title>
        <authorList>
            <person name="Goeker M."/>
        </authorList>
    </citation>
    <scope>NUCLEOTIDE SEQUENCE [LARGE SCALE GENOMIC DNA]</scope>
    <source>
        <strain evidence="2 3">DSM 45479</strain>
    </source>
</reference>
<organism evidence="2 3">
    <name type="scientific">Lentzea atacamensis</name>
    <dbReference type="NCBI Taxonomy" id="531938"/>
    <lineage>
        <taxon>Bacteria</taxon>
        <taxon>Bacillati</taxon>
        <taxon>Actinomycetota</taxon>
        <taxon>Actinomycetes</taxon>
        <taxon>Pseudonocardiales</taxon>
        <taxon>Pseudonocardiaceae</taxon>
        <taxon>Lentzea</taxon>
    </lineage>
</organism>
<accession>A0ABX9E482</accession>
<evidence type="ECO:0008006" key="4">
    <source>
        <dbReference type="Google" id="ProtNLM"/>
    </source>
</evidence>
<keyword evidence="1" id="KW-0732">Signal</keyword>
<proteinExistence type="predicted"/>
<evidence type="ECO:0000256" key="1">
    <source>
        <dbReference type="SAM" id="SignalP"/>
    </source>
</evidence>
<dbReference type="EMBL" id="QLTT01000006">
    <property type="protein sequence ID" value="RAS63864.1"/>
    <property type="molecule type" value="Genomic_DNA"/>
</dbReference>
<dbReference type="Proteomes" id="UP000248714">
    <property type="component" value="Unassembled WGS sequence"/>
</dbReference>
<evidence type="ECO:0000313" key="3">
    <source>
        <dbReference type="Proteomes" id="UP000248714"/>
    </source>
</evidence>
<feature type="signal peptide" evidence="1">
    <location>
        <begin position="1"/>
        <end position="24"/>
    </location>
</feature>
<name>A0ABX9E482_9PSEU</name>
<gene>
    <name evidence="2" type="ORF">C8D87_106266</name>
</gene>
<sequence>MKKACAAVAAAAALPLTFAPAAMAGEGHDGYHWTNGPLLVLLNGNNANVNVGACGNNVGVLGGAVPINSPSITQTCAVGGIVDEGCSPFFSASGGVIRGAPGRFSRFETR</sequence>
<protein>
    <recommendedName>
        <fullName evidence="4">Small secreted domain</fullName>
    </recommendedName>
</protein>
<keyword evidence="3" id="KW-1185">Reference proteome</keyword>
<feature type="chain" id="PRO_5046209388" description="Small secreted domain" evidence="1">
    <location>
        <begin position="25"/>
        <end position="110"/>
    </location>
</feature>
<comment type="caution">
    <text evidence="2">The sequence shown here is derived from an EMBL/GenBank/DDBJ whole genome shotgun (WGS) entry which is preliminary data.</text>
</comment>
<evidence type="ECO:0000313" key="2">
    <source>
        <dbReference type="EMBL" id="RAS63864.1"/>
    </source>
</evidence>